<dbReference type="Gene3D" id="3.30.160.660">
    <property type="match status" value="1"/>
</dbReference>
<dbReference type="PROSITE" id="PS51664">
    <property type="entry name" value="YCAO"/>
    <property type="match status" value="1"/>
</dbReference>
<dbReference type="Proteomes" id="UP000280935">
    <property type="component" value="Unassembled WGS sequence"/>
</dbReference>
<accession>A0A3P1X1U0</accession>
<organism evidence="2 3">
    <name type="scientific">Arachnia propionica</name>
    <dbReference type="NCBI Taxonomy" id="1750"/>
    <lineage>
        <taxon>Bacteria</taxon>
        <taxon>Bacillati</taxon>
        <taxon>Actinomycetota</taxon>
        <taxon>Actinomycetes</taxon>
        <taxon>Propionibacteriales</taxon>
        <taxon>Propionibacteriaceae</taxon>
        <taxon>Arachnia</taxon>
    </lineage>
</organism>
<dbReference type="Gene3D" id="3.30.40.250">
    <property type="match status" value="1"/>
</dbReference>
<dbReference type="Gene3D" id="3.40.50.720">
    <property type="entry name" value="NAD(P)-binding Rossmann-like Domain"/>
    <property type="match status" value="1"/>
</dbReference>
<sequence length="761" mass="84626">MNPVRFKSGLNVDVLNGSQVFMLSDSDQVLMENSAVAQVVRAVDGSRDMADIVAAVALQVGPGVAFAAVNSMLEKGYLRTDSLKGGSFGAYLENRGVDPSRTIEALTACRVALLPLILERPRDEVHQVLGDIALGLQDQGVTVEFLADDAEVSSVDAETFIVVVAEDYIHPSLDQLNRKLLKRGTAWLLVKPWGQSAWLGPAVTPHKSACWACMEDRLVANRQAERYLAEHLGRLPSVPTSGMMPGAGRVSSQAILAHLIAMVNGELSPFANMLRSMDFMTMAVTDHTVVQQPLCLVCGTMAQRPTAEVVLNPTTSLEGTDGGYRVCTPEETVERLSKHVSPITGAVSKIESLGVDTDGVTYSFAAGHNYATINDSMRLLAQNLRGQSGGKGRTRQQARASAVCEAIERFSGVWEPRVPAVRSTWRDLSQRAIHPRDVLLFSEAQYDSRSSMTRFENKFHRIPLRFDEARPFDFTPGRSLTTGEEVLVPAGLAWYGTPDLSEYPYVYTDSNGEAAGNTLEEAILQGLCEVCERDAVGIWWFNRVQRPGVDLDSFNDPYIDILREFYAKKQRNLWVVSLQNDLEMPVFAAMSRRDHDVQDIMIGFGAHPDPALALFRALTELNQFLPFVVLRDKDDNTIYRTDDEATLEWCKNVTTESEKWLLPHEELPPVRLSDLPVVGTRQIDELVQRQVDTLERVGVETIVVNQTRPEIELSVAKVFTPGLRHFWRRSAPGRLYDVPVKLGWLDRALREDELNPRSVFF</sequence>
<dbReference type="Gene3D" id="3.90.930.60">
    <property type="match status" value="1"/>
</dbReference>
<dbReference type="Pfam" id="PF02624">
    <property type="entry name" value="YcaO"/>
    <property type="match status" value="1"/>
</dbReference>
<dbReference type="Gene3D" id="3.30.1330.230">
    <property type="match status" value="1"/>
</dbReference>
<reference evidence="2 3" key="1">
    <citation type="submission" date="2018-11" db="EMBL/GenBank/DDBJ databases">
        <title>Genomes From Bacteria Associated with the Canine Oral Cavity: a Test Case for Automated Genome-Based Taxonomic Assignment.</title>
        <authorList>
            <person name="Coil D.A."/>
            <person name="Jospin G."/>
            <person name="Darling A.E."/>
            <person name="Wallis C."/>
            <person name="Davis I.J."/>
            <person name="Harris S."/>
            <person name="Eisen J.A."/>
            <person name="Holcombe L.J."/>
            <person name="O'Flynn C."/>
        </authorList>
    </citation>
    <scope>NUCLEOTIDE SEQUENCE [LARGE SCALE GENOMIC DNA]</scope>
    <source>
        <strain evidence="2 3">OH2822_COT-296</strain>
    </source>
</reference>
<dbReference type="EMBL" id="RQYT01000004">
    <property type="protein sequence ID" value="RRD50703.1"/>
    <property type="molecule type" value="Genomic_DNA"/>
</dbReference>
<dbReference type="OrthoDB" id="2379922at2"/>
<dbReference type="InterPro" id="IPR022291">
    <property type="entry name" value="Bacteriocin_synth_cyclodeHase"/>
</dbReference>
<dbReference type="PANTHER" id="PTHR37809">
    <property type="entry name" value="RIBOSOMAL PROTEIN S12 METHYLTHIOTRANSFERASE ACCESSORY FACTOR YCAO"/>
    <property type="match status" value="1"/>
</dbReference>
<comment type="caution">
    <text evidence="2">The sequence shown here is derived from an EMBL/GenBank/DDBJ whole genome shotgun (WGS) entry which is preliminary data.</text>
</comment>
<dbReference type="NCBIfam" id="TIGR00702">
    <property type="entry name" value="YcaO-type kinase domain"/>
    <property type="match status" value="1"/>
</dbReference>
<feature type="domain" description="YcaO" evidence="1">
    <location>
        <begin position="390"/>
        <end position="761"/>
    </location>
</feature>
<dbReference type="RefSeq" id="WP_125226976.1">
    <property type="nucleotide sequence ID" value="NZ_RQYT01000004.1"/>
</dbReference>
<dbReference type="NCBIfam" id="TIGR03882">
    <property type="entry name" value="cyclo_dehyd_2"/>
    <property type="match status" value="1"/>
</dbReference>
<evidence type="ECO:0000313" key="2">
    <source>
        <dbReference type="EMBL" id="RRD50703.1"/>
    </source>
</evidence>
<dbReference type="NCBIfam" id="TIGR03604">
    <property type="entry name" value="TOMM_cyclo_SagD"/>
    <property type="match status" value="1"/>
</dbReference>
<dbReference type="InterPro" id="IPR003776">
    <property type="entry name" value="YcaO-like_dom"/>
</dbReference>
<proteinExistence type="predicted"/>
<protein>
    <recommendedName>
        <fullName evidence="1">YcaO domain-containing protein</fullName>
    </recommendedName>
</protein>
<evidence type="ECO:0000313" key="3">
    <source>
        <dbReference type="Proteomes" id="UP000280935"/>
    </source>
</evidence>
<name>A0A3P1X1U0_9ACTN</name>
<evidence type="ECO:0000259" key="1">
    <source>
        <dbReference type="PROSITE" id="PS51664"/>
    </source>
</evidence>
<gene>
    <name evidence="2" type="ORF">EII35_02930</name>
</gene>
<dbReference type="AlphaFoldDB" id="A0A3P1X1U0"/>
<dbReference type="PANTHER" id="PTHR37809:SF1">
    <property type="entry name" value="RIBOSOMAL PROTEIN S12 METHYLTHIOTRANSFERASE ACCESSORY FACTOR YCAO"/>
    <property type="match status" value="1"/>
</dbReference>
<dbReference type="InterPro" id="IPR027624">
    <property type="entry name" value="TOMM_cyclo_SagD"/>
</dbReference>